<dbReference type="InterPro" id="IPR035940">
    <property type="entry name" value="CAP_sf"/>
</dbReference>
<dbReference type="AlphaFoldDB" id="A0A1I7SKI8"/>
<evidence type="ECO:0000259" key="1">
    <source>
        <dbReference type="SMART" id="SM00198"/>
    </source>
</evidence>
<dbReference type="InterPro" id="IPR001283">
    <property type="entry name" value="CRISP-related"/>
</dbReference>
<protein>
    <submittedName>
        <fullName evidence="3">SCP domain-containing protein</fullName>
    </submittedName>
</protein>
<dbReference type="Pfam" id="PF00188">
    <property type="entry name" value="CAP"/>
    <property type="match status" value="2"/>
</dbReference>
<evidence type="ECO:0000313" key="2">
    <source>
        <dbReference type="Proteomes" id="UP000095284"/>
    </source>
</evidence>
<accession>A0A1I7SKI8</accession>
<reference evidence="3" key="1">
    <citation type="submission" date="2016-11" db="UniProtKB">
        <authorList>
            <consortium name="WormBaseParasite"/>
        </authorList>
    </citation>
    <scope>IDENTIFICATION</scope>
</reference>
<dbReference type="Proteomes" id="UP000095284">
    <property type="component" value="Unplaced"/>
</dbReference>
<sequence length="189" mass="21448">MVAFSLQQLKLHNEYRKKHGVDPLKLSKDLCKDAQLFAEKLASEGILRHDPTCKLGENVFFSSSSPDGATETWYKESNVIKSYGEIEDICDQISHFSQQLKLHNEYRKKHGVDPLKLSKDLCKDAQLFAEKLASEGILRHDPTCKLGENVFFSSSSPDGATETWYKESNVIKSYGEIEDICDQISHFSQ</sequence>
<dbReference type="InterPro" id="IPR014044">
    <property type="entry name" value="CAP_dom"/>
</dbReference>
<dbReference type="WBParaSite" id="BXY_1356800.1">
    <property type="protein sequence ID" value="BXY_1356800.1"/>
    <property type="gene ID" value="BXY_1356800"/>
</dbReference>
<name>A0A1I7SKI8_BURXY</name>
<dbReference type="eggNOG" id="KOG3017">
    <property type="taxonomic scope" value="Eukaryota"/>
</dbReference>
<dbReference type="Gene3D" id="3.40.33.10">
    <property type="entry name" value="CAP"/>
    <property type="match status" value="2"/>
</dbReference>
<proteinExistence type="predicted"/>
<feature type="domain" description="SCP" evidence="1">
    <location>
        <begin position="3"/>
        <end position="114"/>
    </location>
</feature>
<dbReference type="SUPFAM" id="SSF55797">
    <property type="entry name" value="PR-1-like"/>
    <property type="match status" value="2"/>
</dbReference>
<evidence type="ECO:0000313" key="3">
    <source>
        <dbReference type="WBParaSite" id="BXY_1356800.1"/>
    </source>
</evidence>
<dbReference type="SMART" id="SM00198">
    <property type="entry name" value="SCP"/>
    <property type="match status" value="1"/>
</dbReference>
<dbReference type="PANTHER" id="PTHR10334">
    <property type="entry name" value="CYSTEINE-RICH SECRETORY PROTEIN-RELATED"/>
    <property type="match status" value="1"/>
</dbReference>
<organism evidence="2 3">
    <name type="scientific">Bursaphelenchus xylophilus</name>
    <name type="common">Pinewood nematode worm</name>
    <name type="synonym">Aphelenchoides xylophilus</name>
    <dbReference type="NCBI Taxonomy" id="6326"/>
    <lineage>
        <taxon>Eukaryota</taxon>
        <taxon>Metazoa</taxon>
        <taxon>Ecdysozoa</taxon>
        <taxon>Nematoda</taxon>
        <taxon>Chromadorea</taxon>
        <taxon>Rhabditida</taxon>
        <taxon>Tylenchina</taxon>
        <taxon>Tylenchomorpha</taxon>
        <taxon>Aphelenchoidea</taxon>
        <taxon>Aphelenchoididae</taxon>
        <taxon>Bursaphelenchus</taxon>
    </lineage>
</organism>